<dbReference type="AlphaFoldDB" id="A0A445A857"/>
<dbReference type="InterPro" id="IPR002156">
    <property type="entry name" value="RNaseH_domain"/>
</dbReference>
<dbReference type="Pfam" id="PF13456">
    <property type="entry name" value="RVT_3"/>
    <property type="match status" value="1"/>
</dbReference>
<dbReference type="InterPro" id="IPR026960">
    <property type="entry name" value="RVT-Znf"/>
</dbReference>
<evidence type="ECO:0000259" key="2">
    <source>
        <dbReference type="Pfam" id="PF13966"/>
    </source>
</evidence>
<protein>
    <submittedName>
        <fullName evidence="3">Uncharacterized protein</fullName>
    </submittedName>
</protein>
<dbReference type="InterPro" id="IPR053151">
    <property type="entry name" value="RNase_H-like"/>
</dbReference>
<dbReference type="STRING" id="3818.A0A445A857"/>
<organism evidence="3 4">
    <name type="scientific">Arachis hypogaea</name>
    <name type="common">Peanut</name>
    <dbReference type="NCBI Taxonomy" id="3818"/>
    <lineage>
        <taxon>Eukaryota</taxon>
        <taxon>Viridiplantae</taxon>
        <taxon>Streptophyta</taxon>
        <taxon>Embryophyta</taxon>
        <taxon>Tracheophyta</taxon>
        <taxon>Spermatophyta</taxon>
        <taxon>Magnoliopsida</taxon>
        <taxon>eudicotyledons</taxon>
        <taxon>Gunneridae</taxon>
        <taxon>Pentapetalae</taxon>
        <taxon>rosids</taxon>
        <taxon>fabids</taxon>
        <taxon>Fabales</taxon>
        <taxon>Fabaceae</taxon>
        <taxon>Papilionoideae</taxon>
        <taxon>50 kb inversion clade</taxon>
        <taxon>dalbergioids sensu lato</taxon>
        <taxon>Dalbergieae</taxon>
        <taxon>Pterocarpus clade</taxon>
        <taxon>Arachis</taxon>
    </lineage>
</organism>
<feature type="domain" description="Reverse transcriptase zinc-binding" evidence="2">
    <location>
        <begin position="189"/>
        <end position="274"/>
    </location>
</feature>
<dbReference type="EMBL" id="SDMP01000013">
    <property type="protein sequence ID" value="RYR22588.1"/>
    <property type="molecule type" value="Genomic_DNA"/>
</dbReference>
<feature type="domain" description="RNase H type-1" evidence="1">
    <location>
        <begin position="373"/>
        <end position="493"/>
    </location>
</feature>
<evidence type="ECO:0000313" key="3">
    <source>
        <dbReference type="EMBL" id="RYR22588.1"/>
    </source>
</evidence>
<dbReference type="Proteomes" id="UP000289738">
    <property type="component" value="Chromosome B03"/>
</dbReference>
<dbReference type="PANTHER" id="PTHR47723:SF19">
    <property type="entry name" value="POLYNUCLEOTIDYL TRANSFERASE, RIBONUCLEASE H-LIKE SUPERFAMILY PROTEIN"/>
    <property type="match status" value="1"/>
</dbReference>
<keyword evidence="4" id="KW-1185">Reference proteome</keyword>
<dbReference type="PANTHER" id="PTHR47723">
    <property type="entry name" value="OS05G0353850 PROTEIN"/>
    <property type="match status" value="1"/>
</dbReference>
<dbReference type="CDD" id="cd06222">
    <property type="entry name" value="RNase_H_like"/>
    <property type="match status" value="1"/>
</dbReference>
<accession>A0A445A857</accession>
<gene>
    <name evidence="3" type="ORF">Ahy_B03g067891</name>
</gene>
<reference evidence="3 4" key="1">
    <citation type="submission" date="2019-01" db="EMBL/GenBank/DDBJ databases">
        <title>Sequencing of cultivated peanut Arachis hypogaea provides insights into genome evolution and oil improvement.</title>
        <authorList>
            <person name="Chen X."/>
        </authorList>
    </citation>
    <scope>NUCLEOTIDE SEQUENCE [LARGE SCALE GENOMIC DNA]</scope>
    <source>
        <strain evidence="4">cv. Fuhuasheng</strain>
        <tissue evidence="3">Leaves</tissue>
    </source>
</reference>
<evidence type="ECO:0000313" key="4">
    <source>
        <dbReference type="Proteomes" id="UP000289738"/>
    </source>
</evidence>
<dbReference type="GO" id="GO:0004523">
    <property type="term" value="F:RNA-DNA hybrid ribonuclease activity"/>
    <property type="evidence" value="ECO:0007669"/>
    <property type="project" value="InterPro"/>
</dbReference>
<dbReference type="SUPFAM" id="SSF53098">
    <property type="entry name" value="Ribonuclease H-like"/>
    <property type="match status" value="1"/>
</dbReference>
<evidence type="ECO:0000259" key="1">
    <source>
        <dbReference type="Pfam" id="PF13456"/>
    </source>
</evidence>
<dbReference type="Gene3D" id="3.30.420.10">
    <property type="entry name" value="Ribonuclease H-like superfamily/Ribonuclease H"/>
    <property type="match status" value="1"/>
</dbReference>
<comment type="caution">
    <text evidence="3">The sequence shown here is derived from an EMBL/GenBank/DDBJ whole genome shotgun (WGS) entry which is preliminary data.</text>
</comment>
<dbReference type="GO" id="GO:0003676">
    <property type="term" value="F:nucleic acid binding"/>
    <property type="evidence" value="ECO:0007669"/>
    <property type="project" value="InterPro"/>
</dbReference>
<dbReference type="Pfam" id="PF13966">
    <property type="entry name" value="zf-RVT"/>
    <property type="match status" value="1"/>
</dbReference>
<dbReference type="InterPro" id="IPR012337">
    <property type="entry name" value="RNaseH-like_sf"/>
</dbReference>
<dbReference type="InterPro" id="IPR036397">
    <property type="entry name" value="RNaseH_sf"/>
</dbReference>
<sequence>MNFIIWNCRGVGGKGFHTLIRDLKREFEANFIILLETHVSGDRGNKIREKMGFDGVFVEESRGHSGDLLPRFSRKNKAFNLWKGICKTSNGVERNTIWRIGEGTNINFWKHNWVPELGKLEHHATQVISPLDTCCNLTDFLTVSGSWDLTKLSEWLPDSVIKRISAMAPLSPWKGMDSIAWSGTSDGSFSLKSAYKSIIDDATPSDELFKLVWKWKGTERIKSFLWLAAHNVLLTNVERRRRHMSNSAQCSICNATDEDILHVLRDCPFAKAVWIFLKAHDIITDFFNMTIRDWLFANLSNETDWSCIFGVASSCLWFFRKRMHPTAAFEVIKSRGKEMLSILRKSSQLKRSHTLARSMIKWYPLVENCMKLNVDGSFFKRENNAACGGVFRNHLGRFVVGFSCNLGSCSITQAELWGIVKGLHIAVANEFSHVLIESDSAMAINFIREGCSNSHPCKPLLDDISLLSSRIHKVEWKQTLREANTVADTLVKKGQYLPLGLHLFDTPPPNNLNTYLINNLKK</sequence>
<dbReference type="InterPro" id="IPR044730">
    <property type="entry name" value="RNase_H-like_dom_plant"/>
</dbReference>
<name>A0A445A857_ARAHY</name>
<proteinExistence type="predicted"/>